<name>A0A5N6WYJ8_9EURO</name>
<evidence type="ECO:0008006" key="3">
    <source>
        <dbReference type="Google" id="ProtNLM"/>
    </source>
</evidence>
<reference evidence="2" key="1">
    <citation type="submission" date="2019-04" db="EMBL/GenBank/DDBJ databases">
        <title>Friends and foes A comparative genomics studyof 23 Aspergillus species from section Flavi.</title>
        <authorList>
            <consortium name="DOE Joint Genome Institute"/>
            <person name="Kjaerbolling I."/>
            <person name="Vesth T."/>
            <person name="Frisvad J.C."/>
            <person name="Nybo J.L."/>
            <person name="Theobald S."/>
            <person name="Kildgaard S."/>
            <person name="Isbrandt T."/>
            <person name="Kuo A."/>
            <person name="Sato A."/>
            <person name="Lyhne E.K."/>
            <person name="Kogle M.E."/>
            <person name="Wiebenga A."/>
            <person name="Kun R.S."/>
            <person name="Lubbers R.J."/>
            <person name="Makela M.R."/>
            <person name="Barry K."/>
            <person name="Chovatia M."/>
            <person name="Clum A."/>
            <person name="Daum C."/>
            <person name="Haridas S."/>
            <person name="He G."/>
            <person name="LaButti K."/>
            <person name="Lipzen A."/>
            <person name="Mondo S."/>
            <person name="Riley R."/>
            <person name="Salamov A."/>
            <person name="Simmons B.A."/>
            <person name="Magnuson J.K."/>
            <person name="Henrissat B."/>
            <person name="Mortensen U.H."/>
            <person name="Larsen T.O."/>
            <person name="Devries R.P."/>
            <person name="Grigoriev I.V."/>
            <person name="Machida M."/>
            <person name="Baker S.E."/>
            <person name="Andersen M.R."/>
        </authorList>
    </citation>
    <scope>NUCLEOTIDE SEQUENCE [LARGE SCALE GENOMIC DNA]</scope>
    <source>
        <strain evidence="2">CBS 130017</strain>
    </source>
</reference>
<evidence type="ECO:0000313" key="2">
    <source>
        <dbReference type="Proteomes" id="UP000325945"/>
    </source>
</evidence>
<protein>
    <recommendedName>
        <fullName evidence="3">Aminoglycoside phosphotransferase domain-containing protein</fullName>
    </recommendedName>
</protein>
<sequence length="378" mass="43656">MQTRIEIISDAWVAELFKTDTLRAIGNFIVKHRKGTPIELSRSHLVPQGKRVYFEPCPVYPTLRTKNESPLNLGPFILMDYIDHDTDLGKALNTPTLNIEDHPLADILLHLSQLSLPRIGSLAQIDDFTWEVRRRPLSIGMNELVRLGTLPRSTLPTTTLETTSSYFNALAESHLEHLSHQRNDAVDSANDCRRKFVSRKLFSELAREGRLTQSTNDHGPFTTWCDELRPLNAMVNKSLQIVGAIDWEFTYAAPVEFSHAPPWWLVLEQPEYWPDGIDAWTKAFETRLQTFLEVLTEREDIAMQQGRQSWVNGDFWVTYAARKNYAFNTIFWKKLDHLFFGACTVAEEMSEEERHCMELVVRQKLEQIGKRALAWEPE</sequence>
<proteinExistence type="predicted"/>
<dbReference type="PANTHER" id="PTHR21310:SF37">
    <property type="entry name" value="AMINOGLYCOSIDE PHOSPHOTRANSFERASE DOMAIN-CONTAINING PROTEIN"/>
    <property type="match status" value="1"/>
</dbReference>
<accession>A0A5N6WYJ8</accession>
<keyword evidence="2" id="KW-1185">Reference proteome</keyword>
<dbReference type="PANTHER" id="PTHR21310">
    <property type="entry name" value="AMINOGLYCOSIDE PHOSPHOTRANSFERASE-RELATED-RELATED"/>
    <property type="match status" value="1"/>
</dbReference>
<dbReference type="EMBL" id="ML741803">
    <property type="protein sequence ID" value="KAE8326017.1"/>
    <property type="molecule type" value="Genomic_DNA"/>
</dbReference>
<dbReference type="AlphaFoldDB" id="A0A5N6WYJ8"/>
<dbReference type="Proteomes" id="UP000325945">
    <property type="component" value="Unassembled WGS sequence"/>
</dbReference>
<gene>
    <name evidence="1" type="ORF">BDV39DRAFT_193962</name>
</gene>
<organism evidence="1 2">
    <name type="scientific">Aspergillus sergii</name>
    <dbReference type="NCBI Taxonomy" id="1034303"/>
    <lineage>
        <taxon>Eukaryota</taxon>
        <taxon>Fungi</taxon>
        <taxon>Dikarya</taxon>
        <taxon>Ascomycota</taxon>
        <taxon>Pezizomycotina</taxon>
        <taxon>Eurotiomycetes</taxon>
        <taxon>Eurotiomycetidae</taxon>
        <taxon>Eurotiales</taxon>
        <taxon>Aspergillaceae</taxon>
        <taxon>Aspergillus</taxon>
        <taxon>Aspergillus subgen. Circumdati</taxon>
    </lineage>
</organism>
<dbReference type="InterPro" id="IPR051678">
    <property type="entry name" value="AGP_Transferase"/>
</dbReference>
<evidence type="ECO:0000313" key="1">
    <source>
        <dbReference type="EMBL" id="KAE8326017.1"/>
    </source>
</evidence>